<gene>
    <name evidence="2" type="ORF">T265_10777</name>
</gene>
<organism evidence="2 3">
    <name type="scientific">Opisthorchis viverrini</name>
    <name type="common">Southeast Asian liver fluke</name>
    <dbReference type="NCBI Taxonomy" id="6198"/>
    <lineage>
        <taxon>Eukaryota</taxon>
        <taxon>Metazoa</taxon>
        <taxon>Spiralia</taxon>
        <taxon>Lophotrochozoa</taxon>
        <taxon>Platyhelminthes</taxon>
        <taxon>Trematoda</taxon>
        <taxon>Digenea</taxon>
        <taxon>Opisthorchiida</taxon>
        <taxon>Opisthorchiata</taxon>
        <taxon>Opisthorchiidae</taxon>
        <taxon>Opisthorchis</taxon>
    </lineage>
</organism>
<keyword evidence="3" id="KW-1185">Reference proteome</keyword>
<dbReference type="CTD" id="20324945"/>
<dbReference type="KEGG" id="ovi:T265_10777"/>
<name>A0A074Z5F5_OPIVI</name>
<reference evidence="2 3" key="1">
    <citation type="submission" date="2013-11" db="EMBL/GenBank/DDBJ databases">
        <title>Opisthorchis viverrini - life in the bile duct.</title>
        <authorList>
            <person name="Young N.D."/>
            <person name="Nagarajan N."/>
            <person name="Lin S.J."/>
            <person name="Korhonen P.K."/>
            <person name="Jex A.R."/>
            <person name="Hall R.S."/>
            <person name="Safavi-Hemami H."/>
            <person name="Kaewkong W."/>
            <person name="Bertrand D."/>
            <person name="Gao S."/>
            <person name="Seet Q."/>
            <person name="Wongkham S."/>
            <person name="Teh B.T."/>
            <person name="Wongkham C."/>
            <person name="Intapan P.M."/>
            <person name="Maleewong W."/>
            <person name="Yang X."/>
            <person name="Hu M."/>
            <person name="Wang Z."/>
            <person name="Hofmann A."/>
            <person name="Sternberg P.W."/>
            <person name="Tan P."/>
            <person name="Wang J."/>
            <person name="Gasser R.B."/>
        </authorList>
    </citation>
    <scope>NUCLEOTIDE SEQUENCE [LARGE SCALE GENOMIC DNA]</scope>
</reference>
<evidence type="ECO:0000256" key="1">
    <source>
        <dbReference type="SAM" id="MobiDB-lite"/>
    </source>
</evidence>
<protein>
    <submittedName>
        <fullName evidence="2">Uncharacterized protein</fullName>
    </submittedName>
</protein>
<dbReference type="Proteomes" id="UP000054324">
    <property type="component" value="Unassembled WGS sequence"/>
</dbReference>
<feature type="region of interest" description="Disordered" evidence="1">
    <location>
        <begin position="87"/>
        <end position="108"/>
    </location>
</feature>
<evidence type="ECO:0000313" key="3">
    <source>
        <dbReference type="Proteomes" id="UP000054324"/>
    </source>
</evidence>
<sequence>MSHRHFKLYTSLASDATIACNMSHSTDQLAFNHTDARHEEENFWKHGTRRQIRSTGASNWTQFTHPYVQKTNNSTGKLKEDRILDSQTTKQGTPWRQINNGHNPGLEGTKVNLASTRLRRRGCQAQRSRWHRRMGIQDNGATNGITRPNN</sequence>
<accession>A0A074Z5F5</accession>
<evidence type="ECO:0000313" key="2">
    <source>
        <dbReference type="EMBL" id="KER20757.1"/>
    </source>
</evidence>
<dbReference type="AlphaFoldDB" id="A0A074Z5F5"/>
<proteinExistence type="predicted"/>
<feature type="compositionally biased region" description="Polar residues" evidence="1">
    <location>
        <begin position="87"/>
        <end position="102"/>
    </location>
</feature>
<dbReference type="EMBL" id="KL597025">
    <property type="protein sequence ID" value="KER20757.1"/>
    <property type="molecule type" value="Genomic_DNA"/>
</dbReference>
<dbReference type="GeneID" id="20324945"/>
<dbReference type="RefSeq" id="XP_009175508.1">
    <property type="nucleotide sequence ID" value="XM_009177244.1"/>
</dbReference>